<accession>A0A9P4YD00</accession>
<dbReference type="GeneID" id="63842162"/>
<sequence length="459" mass="51142">MAATNPNNRFSFGVELEFAVAFIQESQQDELPLDAEDFDQTYRKLIVVPNEPEPDPGMSPPPPADDEIFLDSNERSCGVKAAYEHVQKTLDRLGLNQGTPTCIFYPNELEEFHMFSKWWADSDDSICLPGDLDISLPYKGVGWIAVEVTSPALWSDNPQSFEEVRKVCNALKNEYWTMTTPTCGLHFHIGRGFDWMNARDLRRIAALLFAADPILSQLHPEHRLGNRHCPSIRDFSCVATGLTQFEARRRLDKQLPSWASSVETESEQFITAQSSCPSTSTSSFDENRIIPRGALNGYSSKDPIEIISWTPGTAVFRNPSISHPTTIGCAAEILSATRAGVVQRLLSGHMLTGRLAYHFGHFDESLYAEPATQRTIEFRQCAATLDSDEVVAFARLWVALCERASDGPLSLTCQAIQKCSDAEVRRKRGLAADFDVFDLLAMLGLSNEAQALQTVLLQR</sequence>
<protein>
    <recommendedName>
        <fullName evidence="3">Amidoligase enzyme</fullName>
    </recommendedName>
</protein>
<proteinExistence type="predicted"/>
<dbReference type="AlphaFoldDB" id="A0A9P4YD00"/>
<comment type="caution">
    <text evidence="1">The sequence shown here is derived from an EMBL/GenBank/DDBJ whole genome shotgun (WGS) entry which is preliminary data.</text>
</comment>
<dbReference type="EMBL" id="MU032344">
    <property type="protein sequence ID" value="KAF3770622.1"/>
    <property type="molecule type" value="Genomic_DNA"/>
</dbReference>
<dbReference type="InterPro" id="IPR022025">
    <property type="entry name" value="Amidoligase_2"/>
</dbReference>
<dbReference type="OrthoDB" id="4768338at2759"/>
<gene>
    <name evidence="1" type="ORF">M406DRAFT_67010</name>
</gene>
<dbReference type="PANTHER" id="PTHR36847:SF1">
    <property type="entry name" value="AMIDOLIGASE ENZYME"/>
    <property type="match status" value="1"/>
</dbReference>
<organism evidence="1 2">
    <name type="scientific">Cryphonectria parasitica (strain ATCC 38755 / EP155)</name>
    <dbReference type="NCBI Taxonomy" id="660469"/>
    <lineage>
        <taxon>Eukaryota</taxon>
        <taxon>Fungi</taxon>
        <taxon>Dikarya</taxon>
        <taxon>Ascomycota</taxon>
        <taxon>Pezizomycotina</taxon>
        <taxon>Sordariomycetes</taxon>
        <taxon>Sordariomycetidae</taxon>
        <taxon>Diaporthales</taxon>
        <taxon>Cryphonectriaceae</taxon>
        <taxon>Cryphonectria-Endothia species complex</taxon>
        <taxon>Cryphonectria</taxon>
    </lineage>
</organism>
<evidence type="ECO:0008006" key="3">
    <source>
        <dbReference type="Google" id="ProtNLM"/>
    </source>
</evidence>
<keyword evidence="2" id="KW-1185">Reference proteome</keyword>
<dbReference type="PANTHER" id="PTHR36847">
    <property type="entry name" value="AMIDOLIGASE ENZYME"/>
    <property type="match status" value="1"/>
</dbReference>
<dbReference type="RefSeq" id="XP_040781583.1">
    <property type="nucleotide sequence ID" value="XM_040925033.1"/>
</dbReference>
<dbReference type="Pfam" id="PF12224">
    <property type="entry name" value="Amidoligase_2"/>
    <property type="match status" value="1"/>
</dbReference>
<evidence type="ECO:0000313" key="2">
    <source>
        <dbReference type="Proteomes" id="UP000803844"/>
    </source>
</evidence>
<evidence type="ECO:0000313" key="1">
    <source>
        <dbReference type="EMBL" id="KAF3770622.1"/>
    </source>
</evidence>
<reference evidence="1" key="1">
    <citation type="journal article" date="2020" name="Phytopathology">
        <title>Genome sequence of the chestnut blight fungus Cryphonectria parasitica EP155: A fundamental resource for an archetypical invasive plant pathogen.</title>
        <authorList>
            <person name="Crouch J.A."/>
            <person name="Dawe A."/>
            <person name="Aerts A."/>
            <person name="Barry K."/>
            <person name="Churchill A.C.L."/>
            <person name="Grimwood J."/>
            <person name="Hillman B."/>
            <person name="Milgroom M.G."/>
            <person name="Pangilinan J."/>
            <person name="Smith M."/>
            <person name="Salamov A."/>
            <person name="Schmutz J."/>
            <person name="Yadav J."/>
            <person name="Grigoriev I.V."/>
            <person name="Nuss D."/>
        </authorList>
    </citation>
    <scope>NUCLEOTIDE SEQUENCE</scope>
    <source>
        <strain evidence="1">EP155</strain>
    </source>
</reference>
<name>A0A9P4YD00_CRYP1</name>
<dbReference type="Proteomes" id="UP000803844">
    <property type="component" value="Unassembled WGS sequence"/>
</dbReference>